<dbReference type="EMBL" id="JAAGOH010000014">
    <property type="protein sequence ID" value="NDY92039.1"/>
    <property type="molecule type" value="Genomic_DNA"/>
</dbReference>
<dbReference type="CDD" id="cd08433">
    <property type="entry name" value="PBP2_Nac"/>
    <property type="match status" value="1"/>
</dbReference>
<dbReference type="Gene3D" id="1.10.10.10">
    <property type="entry name" value="Winged helix-like DNA-binding domain superfamily/Winged helix DNA-binding domain"/>
    <property type="match status" value="1"/>
</dbReference>
<dbReference type="Pfam" id="PF00126">
    <property type="entry name" value="HTH_1"/>
    <property type="match status" value="1"/>
</dbReference>
<evidence type="ECO:0000313" key="7">
    <source>
        <dbReference type="EMBL" id="NDY92039.1"/>
    </source>
</evidence>
<evidence type="ECO:0000256" key="4">
    <source>
        <dbReference type="ARBA" id="ARBA00023159"/>
    </source>
</evidence>
<name>A0A7C9TJE7_9BURK</name>
<dbReference type="SUPFAM" id="SSF46785">
    <property type="entry name" value="Winged helix' DNA-binding domain"/>
    <property type="match status" value="1"/>
</dbReference>
<evidence type="ECO:0000259" key="6">
    <source>
        <dbReference type="PROSITE" id="PS50931"/>
    </source>
</evidence>
<protein>
    <submittedName>
        <fullName evidence="7">LysR family transcriptional regulator</fullName>
    </submittedName>
</protein>
<keyword evidence="4" id="KW-0010">Activator</keyword>
<keyword evidence="3" id="KW-0238">DNA-binding</keyword>
<evidence type="ECO:0000256" key="3">
    <source>
        <dbReference type="ARBA" id="ARBA00023125"/>
    </source>
</evidence>
<evidence type="ECO:0000256" key="1">
    <source>
        <dbReference type="ARBA" id="ARBA00009437"/>
    </source>
</evidence>
<dbReference type="InterPro" id="IPR000847">
    <property type="entry name" value="LysR_HTH_N"/>
</dbReference>
<dbReference type="PRINTS" id="PR00039">
    <property type="entry name" value="HTHLYSR"/>
</dbReference>
<dbReference type="PANTHER" id="PTHR30293:SF0">
    <property type="entry name" value="NITROGEN ASSIMILATION REGULATORY PROTEIN NAC"/>
    <property type="match status" value="1"/>
</dbReference>
<evidence type="ECO:0000256" key="5">
    <source>
        <dbReference type="ARBA" id="ARBA00023163"/>
    </source>
</evidence>
<dbReference type="GO" id="GO:0003677">
    <property type="term" value="F:DNA binding"/>
    <property type="evidence" value="ECO:0007669"/>
    <property type="project" value="UniProtKB-KW"/>
</dbReference>
<dbReference type="SUPFAM" id="SSF53850">
    <property type="entry name" value="Periplasmic binding protein-like II"/>
    <property type="match status" value="1"/>
</dbReference>
<comment type="caution">
    <text evidence="7">The sequence shown here is derived from an EMBL/GenBank/DDBJ whole genome shotgun (WGS) entry which is preliminary data.</text>
</comment>
<dbReference type="PROSITE" id="PS50931">
    <property type="entry name" value="HTH_LYSR"/>
    <property type="match status" value="1"/>
</dbReference>
<keyword evidence="8" id="KW-1185">Reference proteome</keyword>
<dbReference type="PANTHER" id="PTHR30293">
    <property type="entry name" value="TRANSCRIPTIONAL REGULATORY PROTEIN NAC-RELATED"/>
    <property type="match status" value="1"/>
</dbReference>
<dbReference type="InterPro" id="IPR005119">
    <property type="entry name" value="LysR_subst-bd"/>
</dbReference>
<dbReference type="RefSeq" id="WP_163457891.1">
    <property type="nucleotide sequence ID" value="NZ_JAAGOH010000014.1"/>
</dbReference>
<keyword evidence="5" id="KW-0804">Transcription</keyword>
<keyword evidence="2" id="KW-0805">Transcription regulation</keyword>
<dbReference type="InterPro" id="IPR036390">
    <property type="entry name" value="WH_DNA-bd_sf"/>
</dbReference>
<dbReference type="Proteomes" id="UP000484255">
    <property type="component" value="Unassembled WGS sequence"/>
</dbReference>
<reference evidence="7 8" key="1">
    <citation type="submission" date="2020-02" db="EMBL/GenBank/DDBJ databases">
        <title>Ideonella bacterium strain TBM-1.</title>
        <authorList>
            <person name="Chen W.-M."/>
        </authorList>
    </citation>
    <scope>NUCLEOTIDE SEQUENCE [LARGE SCALE GENOMIC DNA]</scope>
    <source>
        <strain evidence="7 8">TBM-1</strain>
    </source>
</reference>
<dbReference type="FunFam" id="1.10.10.10:FF:000001">
    <property type="entry name" value="LysR family transcriptional regulator"/>
    <property type="match status" value="1"/>
</dbReference>
<proteinExistence type="inferred from homology"/>
<accession>A0A7C9TJE7</accession>
<gene>
    <name evidence="7" type="ORF">G3A44_12655</name>
</gene>
<sequence>MDLRQLRYFVGISEAGSLLKAATRLHVAQPSLSQQLAALEQELGARLLLRSSRGVSLTPAGQVFLEHARVVLADVERARMAVRDEGTVLRGEVAVGLPTTLAMAATLPILQACRARFPQVRLKLVEAYSGFLREWLLAGRLDVGVLLGDAPEPGLAKLPLLEEQLVLVTAADPARPHPLPAELPLAALAHWPLVLPGREHGLRRVIDEACAPLDVTLDVVAEIEALASVKRAVEAGLGATILPPGSVAAEVAAGRLQAARLTQPGIRRRVVCATHVARPGTAATHAVQALVVEVIQRMVAQGEWPARWIGA</sequence>
<dbReference type="InterPro" id="IPR036388">
    <property type="entry name" value="WH-like_DNA-bd_sf"/>
</dbReference>
<dbReference type="AlphaFoldDB" id="A0A7C9TJE7"/>
<evidence type="ECO:0000256" key="2">
    <source>
        <dbReference type="ARBA" id="ARBA00023015"/>
    </source>
</evidence>
<feature type="domain" description="HTH lysR-type" evidence="6">
    <location>
        <begin position="1"/>
        <end position="58"/>
    </location>
</feature>
<organism evidence="7 8">
    <name type="scientific">Ideonella livida</name>
    <dbReference type="NCBI Taxonomy" id="2707176"/>
    <lineage>
        <taxon>Bacteria</taxon>
        <taxon>Pseudomonadati</taxon>
        <taxon>Pseudomonadota</taxon>
        <taxon>Betaproteobacteria</taxon>
        <taxon>Burkholderiales</taxon>
        <taxon>Sphaerotilaceae</taxon>
        <taxon>Ideonella</taxon>
    </lineage>
</organism>
<comment type="similarity">
    <text evidence="1">Belongs to the LysR transcriptional regulatory family.</text>
</comment>
<evidence type="ECO:0000313" key="8">
    <source>
        <dbReference type="Proteomes" id="UP000484255"/>
    </source>
</evidence>
<dbReference type="GO" id="GO:2000142">
    <property type="term" value="P:regulation of DNA-templated transcription initiation"/>
    <property type="evidence" value="ECO:0007669"/>
    <property type="project" value="TreeGrafter"/>
</dbReference>
<dbReference type="Pfam" id="PF03466">
    <property type="entry name" value="LysR_substrate"/>
    <property type="match status" value="1"/>
</dbReference>
<dbReference type="GO" id="GO:0003700">
    <property type="term" value="F:DNA-binding transcription factor activity"/>
    <property type="evidence" value="ECO:0007669"/>
    <property type="project" value="InterPro"/>
</dbReference>
<dbReference type="Gene3D" id="3.40.190.290">
    <property type="match status" value="1"/>
</dbReference>